<dbReference type="EMBL" id="ML993610">
    <property type="protein sequence ID" value="KAF2163171.1"/>
    <property type="molecule type" value="Genomic_DNA"/>
</dbReference>
<keyword evidence="3" id="KW-0274">FAD</keyword>
<accession>A0A6A6C821</accession>
<proteinExistence type="predicted"/>
<dbReference type="Pfam" id="PF01494">
    <property type="entry name" value="FAD_binding_3"/>
    <property type="match status" value="1"/>
</dbReference>
<dbReference type="SUPFAM" id="SSF51905">
    <property type="entry name" value="FAD/NAD(P)-binding domain"/>
    <property type="match status" value="1"/>
</dbReference>
<dbReference type="Gene3D" id="3.50.50.60">
    <property type="entry name" value="FAD/NAD(P)-binding domain"/>
    <property type="match status" value="1"/>
</dbReference>
<evidence type="ECO:0000256" key="4">
    <source>
        <dbReference type="ARBA" id="ARBA00023002"/>
    </source>
</evidence>
<evidence type="ECO:0000256" key="3">
    <source>
        <dbReference type="ARBA" id="ARBA00022827"/>
    </source>
</evidence>
<evidence type="ECO:0000256" key="1">
    <source>
        <dbReference type="ARBA" id="ARBA00001974"/>
    </source>
</evidence>
<dbReference type="InterPro" id="IPR002938">
    <property type="entry name" value="FAD-bd"/>
</dbReference>
<dbReference type="Proteomes" id="UP000799537">
    <property type="component" value="Unassembled WGS sequence"/>
</dbReference>
<evidence type="ECO:0000259" key="6">
    <source>
        <dbReference type="Pfam" id="PF01494"/>
    </source>
</evidence>
<dbReference type="PRINTS" id="PR00420">
    <property type="entry name" value="RNGMNOXGNASE"/>
</dbReference>
<dbReference type="OrthoDB" id="47494at2759"/>
<dbReference type="GeneID" id="54561459"/>
<dbReference type="RefSeq" id="XP_033664060.1">
    <property type="nucleotide sequence ID" value="XM_033808187.1"/>
</dbReference>
<organism evidence="7 8">
    <name type="scientific">Zasmidium cellare ATCC 36951</name>
    <dbReference type="NCBI Taxonomy" id="1080233"/>
    <lineage>
        <taxon>Eukaryota</taxon>
        <taxon>Fungi</taxon>
        <taxon>Dikarya</taxon>
        <taxon>Ascomycota</taxon>
        <taxon>Pezizomycotina</taxon>
        <taxon>Dothideomycetes</taxon>
        <taxon>Dothideomycetidae</taxon>
        <taxon>Mycosphaerellales</taxon>
        <taxon>Mycosphaerellaceae</taxon>
        <taxon>Zasmidium</taxon>
    </lineage>
</organism>
<sequence>MADQSSTNSLHVLINGAGTGGLLLAQGLKKRGISFEVFEQEESASQYRAREWGMSVQWALPMLPDLLPPELLGRLQETSVDPHYIFPKSGNSMPVYDGSSGELLKDIPLVEMIRVSRNKMRALCAEGINIQYSKEFRTLRTLEDDPVVTAHFTDNTTFTGALIVAADGANSDVRQAIFPSGQGASQQVPYGGVNMHVKYNDASIARFLRKSLSPIQAIGVHPKGYWLWLSVQEVPEPDKPEDWTFQLQWTWKMGPDTTSLAKLDLEKLRAEAEASFADPFKTAWTKIPSSTRVSANRISTWPPQAVPADLFQGKVALLGDAAHPMTFHRGQGMNHGIADAVKLANVLDSVHKGEKTLTEAVKEYEDEMIKRSGEEVKISKMNTEMMHDWEKFLGSPFMQRGGNKN</sequence>
<comment type="cofactor">
    <cofactor evidence="1">
        <name>FAD</name>
        <dbReference type="ChEBI" id="CHEBI:57692"/>
    </cofactor>
</comment>
<keyword evidence="2" id="KW-0285">Flavoprotein</keyword>
<keyword evidence="5" id="KW-0503">Monooxygenase</keyword>
<evidence type="ECO:0000313" key="8">
    <source>
        <dbReference type="Proteomes" id="UP000799537"/>
    </source>
</evidence>
<dbReference type="GO" id="GO:0071949">
    <property type="term" value="F:FAD binding"/>
    <property type="evidence" value="ECO:0007669"/>
    <property type="project" value="InterPro"/>
</dbReference>
<keyword evidence="4" id="KW-0560">Oxidoreductase</keyword>
<evidence type="ECO:0000256" key="5">
    <source>
        <dbReference type="ARBA" id="ARBA00023033"/>
    </source>
</evidence>
<keyword evidence="8" id="KW-1185">Reference proteome</keyword>
<feature type="domain" description="FAD-binding" evidence="6">
    <location>
        <begin position="120"/>
        <end position="367"/>
    </location>
</feature>
<evidence type="ECO:0000256" key="2">
    <source>
        <dbReference type="ARBA" id="ARBA00022630"/>
    </source>
</evidence>
<evidence type="ECO:0000313" key="7">
    <source>
        <dbReference type="EMBL" id="KAF2163171.1"/>
    </source>
</evidence>
<dbReference type="PANTHER" id="PTHR47178">
    <property type="entry name" value="MONOOXYGENASE, FAD-BINDING"/>
    <property type="match status" value="1"/>
</dbReference>
<dbReference type="AlphaFoldDB" id="A0A6A6C821"/>
<dbReference type="PANTHER" id="PTHR47178:SF2">
    <property type="entry name" value="FAD-BINDING DOMAIN-CONTAINING PROTEIN"/>
    <property type="match status" value="1"/>
</dbReference>
<dbReference type="InterPro" id="IPR036188">
    <property type="entry name" value="FAD/NAD-bd_sf"/>
</dbReference>
<protein>
    <recommendedName>
        <fullName evidence="6">FAD-binding domain-containing protein</fullName>
    </recommendedName>
</protein>
<gene>
    <name evidence="7" type="ORF">M409DRAFT_26614</name>
</gene>
<reference evidence="7" key="1">
    <citation type="journal article" date="2020" name="Stud. Mycol.">
        <title>101 Dothideomycetes genomes: a test case for predicting lifestyles and emergence of pathogens.</title>
        <authorList>
            <person name="Haridas S."/>
            <person name="Albert R."/>
            <person name="Binder M."/>
            <person name="Bloem J."/>
            <person name="Labutti K."/>
            <person name="Salamov A."/>
            <person name="Andreopoulos B."/>
            <person name="Baker S."/>
            <person name="Barry K."/>
            <person name="Bills G."/>
            <person name="Bluhm B."/>
            <person name="Cannon C."/>
            <person name="Castanera R."/>
            <person name="Culley D."/>
            <person name="Daum C."/>
            <person name="Ezra D."/>
            <person name="Gonzalez J."/>
            <person name="Henrissat B."/>
            <person name="Kuo A."/>
            <person name="Liang C."/>
            <person name="Lipzen A."/>
            <person name="Lutzoni F."/>
            <person name="Magnuson J."/>
            <person name="Mondo S."/>
            <person name="Nolan M."/>
            <person name="Ohm R."/>
            <person name="Pangilinan J."/>
            <person name="Park H.-J."/>
            <person name="Ramirez L."/>
            <person name="Alfaro M."/>
            <person name="Sun H."/>
            <person name="Tritt A."/>
            <person name="Yoshinaga Y."/>
            <person name="Zwiers L.-H."/>
            <person name="Turgeon B."/>
            <person name="Goodwin S."/>
            <person name="Spatafora J."/>
            <person name="Crous P."/>
            <person name="Grigoriev I."/>
        </authorList>
    </citation>
    <scope>NUCLEOTIDE SEQUENCE</scope>
    <source>
        <strain evidence="7">ATCC 36951</strain>
    </source>
</reference>
<name>A0A6A6C821_ZASCE</name>
<dbReference type="GO" id="GO:0004497">
    <property type="term" value="F:monooxygenase activity"/>
    <property type="evidence" value="ECO:0007669"/>
    <property type="project" value="UniProtKB-KW"/>
</dbReference>